<dbReference type="Gene3D" id="3.40.570.10">
    <property type="entry name" value="Extracellular Endonuclease, subunit A"/>
    <property type="match status" value="1"/>
</dbReference>
<dbReference type="InterPro" id="IPR044929">
    <property type="entry name" value="DNA/RNA_non-sp_Endonuclease_sf"/>
</dbReference>
<dbReference type="Pfam" id="PF01223">
    <property type="entry name" value="Endonuclease_NS"/>
    <property type="match status" value="1"/>
</dbReference>
<feature type="active site" description="Proton acceptor" evidence="1">
    <location>
        <position position="91"/>
    </location>
</feature>
<dbReference type="InterPro" id="IPR040255">
    <property type="entry name" value="Non-specific_endonuclease"/>
</dbReference>
<evidence type="ECO:0000313" key="5">
    <source>
        <dbReference type="EMBL" id="KAA2367253.1"/>
    </source>
</evidence>
<evidence type="ECO:0000259" key="3">
    <source>
        <dbReference type="SMART" id="SM00477"/>
    </source>
</evidence>
<comment type="caution">
    <text evidence="5">The sequence shown here is derived from an EMBL/GenBank/DDBJ whole genome shotgun (WGS) entry which is preliminary data.</text>
</comment>
<organism evidence="5 6">
    <name type="scientific">Alistipes shahii</name>
    <dbReference type="NCBI Taxonomy" id="328814"/>
    <lineage>
        <taxon>Bacteria</taxon>
        <taxon>Pseudomonadati</taxon>
        <taxon>Bacteroidota</taxon>
        <taxon>Bacteroidia</taxon>
        <taxon>Bacteroidales</taxon>
        <taxon>Rikenellaceae</taxon>
        <taxon>Alistipes</taxon>
    </lineage>
</organism>
<evidence type="ECO:0000313" key="6">
    <source>
        <dbReference type="Proteomes" id="UP000323567"/>
    </source>
</evidence>
<evidence type="ECO:0000256" key="1">
    <source>
        <dbReference type="PIRSR" id="PIRSR640255-1"/>
    </source>
</evidence>
<dbReference type="SMART" id="SM00892">
    <property type="entry name" value="Endonuclease_NS"/>
    <property type="match status" value="1"/>
</dbReference>
<evidence type="ECO:0000259" key="4">
    <source>
        <dbReference type="SMART" id="SM00892"/>
    </source>
</evidence>
<dbReference type="Proteomes" id="UP000323567">
    <property type="component" value="Unassembled WGS sequence"/>
</dbReference>
<feature type="binding site" evidence="2">
    <location>
        <position position="122"/>
    </location>
    <ligand>
        <name>Mg(2+)</name>
        <dbReference type="ChEBI" id="CHEBI:18420"/>
        <note>catalytic</note>
    </ligand>
</feature>
<dbReference type="EMBL" id="VVXK01000020">
    <property type="protein sequence ID" value="KAA2367253.1"/>
    <property type="molecule type" value="Genomic_DNA"/>
</dbReference>
<sequence length="249" mass="27442">MPWAELPAADESLTEICHIITDVARTSEGYYPRNYTMGYDKAKRLALWAAYPLHSCYTQGISRERHWGYDPTLAPGEQMAGGVSAPYNRGHQVANADRRVSNLANDQISYYSNMTAQRSNFNSGVWAALEGRVRGWMCADTLYVVTGCHFDGSQTSTIDNGGNTLPVPTQYYKVLLRSKNGSTGRSVASLPADELQAIGFWYEHTESSGQNPAGCAKSVSEIERLCGFEFFVNVPNAPKASYLPSDWGL</sequence>
<dbReference type="GO" id="GO:0004519">
    <property type="term" value="F:endonuclease activity"/>
    <property type="evidence" value="ECO:0007669"/>
    <property type="project" value="UniProtKB-KW"/>
</dbReference>
<dbReference type="SUPFAM" id="SSF54060">
    <property type="entry name" value="His-Me finger endonucleases"/>
    <property type="match status" value="1"/>
</dbReference>
<name>A0A5B3G0Y0_9BACT</name>
<keyword evidence="5" id="KW-0378">Hydrolase</keyword>
<feature type="domain" description="ENPP1-3/EXOG-like endonuclease/phosphodiesterase" evidence="3">
    <location>
        <begin position="32"/>
        <end position="237"/>
    </location>
</feature>
<dbReference type="GO" id="GO:0003676">
    <property type="term" value="F:nucleic acid binding"/>
    <property type="evidence" value="ECO:0007669"/>
    <property type="project" value="InterPro"/>
</dbReference>
<keyword evidence="5" id="KW-0540">Nuclease</keyword>
<accession>A0A5B3G0Y0</accession>
<dbReference type="InterPro" id="IPR001604">
    <property type="entry name" value="Endo_G_ENPP1-like_dom"/>
</dbReference>
<keyword evidence="2" id="KW-0479">Metal-binding</keyword>
<dbReference type="InterPro" id="IPR044925">
    <property type="entry name" value="His-Me_finger_sf"/>
</dbReference>
<dbReference type="AlphaFoldDB" id="A0A5B3G0Y0"/>
<dbReference type="RefSeq" id="WP_149887679.1">
    <property type="nucleotide sequence ID" value="NZ_CAUATG010000002.1"/>
</dbReference>
<dbReference type="GO" id="GO:0046872">
    <property type="term" value="F:metal ion binding"/>
    <property type="evidence" value="ECO:0007669"/>
    <property type="project" value="UniProtKB-KW"/>
</dbReference>
<reference evidence="5 6" key="1">
    <citation type="journal article" date="2019" name="Nat. Med.">
        <title>A library of human gut bacterial isolates paired with longitudinal multiomics data enables mechanistic microbiome research.</title>
        <authorList>
            <person name="Poyet M."/>
            <person name="Groussin M."/>
            <person name="Gibbons S.M."/>
            <person name="Avila-Pacheco J."/>
            <person name="Jiang X."/>
            <person name="Kearney S.M."/>
            <person name="Perrotta A.R."/>
            <person name="Berdy B."/>
            <person name="Zhao S."/>
            <person name="Lieberman T.D."/>
            <person name="Swanson P.K."/>
            <person name="Smith M."/>
            <person name="Roesemann S."/>
            <person name="Alexander J.E."/>
            <person name="Rich S.A."/>
            <person name="Livny J."/>
            <person name="Vlamakis H."/>
            <person name="Clish C."/>
            <person name="Bullock K."/>
            <person name="Deik A."/>
            <person name="Scott J."/>
            <person name="Pierce K.A."/>
            <person name="Xavier R.J."/>
            <person name="Alm E.J."/>
        </authorList>
    </citation>
    <scope>NUCLEOTIDE SEQUENCE [LARGE SCALE GENOMIC DNA]</scope>
    <source>
        <strain evidence="5 6">BIOML-A2</strain>
    </source>
</reference>
<proteinExistence type="predicted"/>
<feature type="domain" description="DNA/RNA non-specific endonuclease/pyrophosphatase/phosphodiesterase" evidence="4">
    <location>
        <begin position="31"/>
        <end position="237"/>
    </location>
</feature>
<dbReference type="PANTHER" id="PTHR13966">
    <property type="entry name" value="ENDONUCLEASE RELATED"/>
    <property type="match status" value="1"/>
</dbReference>
<dbReference type="GO" id="GO:0016787">
    <property type="term" value="F:hydrolase activity"/>
    <property type="evidence" value="ECO:0007669"/>
    <property type="project" value="InterPro"/>
</dbReference>
<dbReference type="SMART" id="SM00477">
    <property type="entry name" value="NUC"/>
    <property type="match status" value="1"/>
</dbReference>
<dbReference type="InterPro" id="IPR020821">
    <property type="entry name" value="ENPP1-3/EXOG-like_nuc-like"/>
</dbReference>
<gene>
    <name evidence="5" type="ORF">F2Y13_12245</name>
</gene>
<protein>
    <submittedName>
        <fullName evidence="5">DNA/RNA non-specific endonuclease</fullName>
    </submittedName>
</protein>
<evidence type="ECO:0000256" key="2">
    <source>
        <dbReference type="PIRSR" id="PIRSR640255-2"/>
    </source>
</evidence>
<keyword evidence="5" id="KW-0255">Endonuclease</keyword>
<dbReference type="PANTHER" id="PTHR13966:SF5">
    <property type="entry name" value="ENDONUCLEASE G, MITOCHONDRIAL"/>
    <property type="match status" value="1"/>
</dbReference>